<keyword evidence="4" id="KW-1185">Reference proteome</keyword>
<proteinExistence type="inferred from homology"/>
<dbReference type="InterPro" id="IPR003791">
    <property type="entry name" value="UPF0178"/>
</dbReference>
<accession>A0A2I0QTH6</accession>
<evidence type="ECO:0000256" key="1">
    <source>
        <dbReference type="ARBA" id="ARBA00008522"/>
    </source>
</evidence>
<dbReference type="NCBIfam" id="NF001095">
    <property type="entry name" value="PRK00124.1"/>
    <property type="match status" value="1"/>
</dbReference>
<comment type="caution">
    <text evidence="3">The sequence shown here is derived from an EMBL/GenBank/DDBJ whole genome shotgun (WGS) entry which is preliminary data.</text>
</comment>
<dbReference type="RefSeq" id="WP_101331251.1">
    <property type="nucleotide sequence ID" value="NZ_PJNH01000002.1"/>
</dbReference>
<name>A0A2I0QTH6_9BACI</name>
<gene>
    <name evidence="3" type="ORF">CEY16_06825</name>
</gene>
<evidence type="ECO:0000256" key="2">
    <source>
        <dbReference type="HAMAP-Rule" id="MF_00489"/>
    </source>
</evidence>
<dbReference type="PANTHER" id="PTHR35146">
    <property type="entry name" value="UPF0178 PROTEIN YAII"/>
    <property type="match status" value="1"/>
</dbReference>
<dbReference type="HAMAP" id="MF_00489">
    <property type="entry name" value="UPF0178"/>
    <property type="match status" value="1"/>
</dbReference>
<dbReference type="OrthoDB" id="9798918at2"/>
<comment type="similarity">
    <text evidence="1 2">Belongs to the UPF0178 family.</text>
</comment>
<reference evidence="3 4" key="1">
    <citation type="submission" date="2017-06" db="EMBL/GenBank/DDBJ databases">
        <title>the draft geome sequence of Illustriluteabacillus marina B3227.</title>
        <authorList>
            <person name="He R.-H."/>
            <person name="Du Z.-J."/>
        </authorList>
    </citation>
    <scope>NUCLEOTIDE SEQUENCE [LARGE SCALE GENOMIC DNA]</scope>
    <source>
        <strain evidence="3 4">B3227</strain>
    </source>
</reference>
<dbReference type="PANTHER" id="PTHR35146:SF1">
    <property type="entry name" value="UPF0178 PROTEIN YAII"/>
    <property type="match status" value="1"/>
</dbReference>
<dbReference type="EMBL" id="PJNH01000002">
    <property type="protein sequence ID" value="PKR77643.1"/>
    <property type="molecule type" value="Genomic_DNA"/>
</dbReference>
<sequence length="148" mass="16879">MNILVDADACPVVPIIVEESGRRGFAVKIVRSYDHFSLKDMEDHVETIYVDRGAEAADYKIMQLAEENDVIVTQDYGLASLALSKGCKVMHHKGFQYTTHNIDTMLQQRYLSAMERKSGKRTKGPKAFTNEDREKFKKAFVKILNEFS</sequence>
<evidence type="ECO:0000313" key="4">
    <source>
        <dbReference type="Proteomes" id="UP000243524"/>
    </source>
</evidence>
<dbReference type="Proteomes" id="UP000243524">
    <property type="component" value="Unassembled WGS sequence"/>
</dbReference>
<dbReference type="Pfam" id="PF02639">
    <property type="entry name" value="DUF188"/>
    <property type="match status" value="1"/>
</dbReference>
<dbReference type="AlphaFoldDB" id="A0A2I0QTH6"/>
<organism evidence="3 4">
    <name type="scientific">Halalkalibacillus sediminis</name>
    <dbReference type="NCBI Taxonomy" id="2018042"/>
    <lineage>
        <taxon>Bacteria</taxon>
        <taxon>Bacillati</taxon>
        <taxon>Bacillota</taxon>
        <taxon>Bacilli</taxon>
        <taxon>Bacillales</taxon>
        <taxon>Bacillaceae</taxon>
        <taxon>Halalkalibacillus</taxon>
    </lineage>
</organism>
<evidence type="ECO:0000313" key="3">
    <source>
        <dbReference type="EMBL" id="PKR77643.1"/>
    </source>
</evidence>
<protein>
    <recommendedName>
        <fullName evidence="2">UPF0178 protein CEY16_06825</fullName>
    </recommendedName>
</protein>